<feature type="chain" id="PRO_5004513636" evidence="7">
    <location>
        <begin position="30"/>
        <end position="368"/>
    </location>
</feature>
<evidence type="ECO:0000256" key="6">
    <source>
        <dbReference type="SAM" id="Phobius"/>
    </source>
</evidence>
<keyword evidence="6" id="KW-1133">Transmembrane helix</keyword>
<keyword evidence="6" id="KW-0812">Transmembrane</keyword>
<evidence type="ECO:0000313" key="11">
    <source>
        <dbReference type="Proteomes" id="UP000014417"/>
    </source>
</evidence>
<feature type="transmembrane region" description="Helical" evidence="6">
    <location>
        <begin position="347"/>
        <end position="365"/>
    </location>
</feature>
<accession>S2VZE7</accession>
<sequence>MHSRTRKTTWLFLLFSLAVLLLNVRPAFADDGLYRLQNPDGADYGFAVVGSNDLQYGTRIFTASNSTTTIRAYCVENTVAVRRDHTLKLSEWGEFPGSNNFGADEQVRLKAAWIAANTYPQIDLELMREKTGVDGLSVKEAITASQAAIWHFTDGLQLADVSGASGGEKANVVAVYNYLTGDANVGANLGPSVQVTTPDVGTAGQRLGPIKVSANTQAVAIEGLDMPLVDAQGRSVDAKNAPTNVDLYVDIPDDAPAASQQFKVSAISDAYLGHLLVDTDAQNPTQTIIVSGSHKVSAEAEGKITWEALPPAPAEPEPSQTPEPVPTPSAPVTEAKAPGLPKTGEQGFAVLALAVLAAGGTWVSLRRR</sequence>
<reference evidence="10 11" key="1">
    <citation type="submission" date="2013-04" db="EMBL/GenBank/DDBJ databases">
        <title>The Genome Sequence of Propionimicrobium lymphophilum ACS-093-V-SCH5.</title>
        <authorList>
            <consortium name="The Broad Institute Genomics Platform"/>
            <person name="Earl A."/>
            <person name="Ward D."/>
            <person name="Feldgarden M."/>
            <person name="Gevers D."/>
            <person name="Saerens B."/>
            <person name="Vaneechoutte M."/>
            <person name="Walker B."/>
            <person name="Young S."/>
            <person name="Zeng Q."/>
            <person name="Gargeya S."/>
            <person name="Fitzgerald M."/>
            <person name="Haas B."/>
            <person name="Abouelleil A."/>
            <person name="Allen A.W."/>
            <person name="Alvarado L."/>
            <person name="Arachchi H.M."/>
            <person name="Berlin A.M."/>
            <person name="Chapman S.B."/>
            <person name="Gainer-Dewar J."/>
            <person name="Goldberg J."/>
            <person name="Griggs A."/>
            <person name="Gujja S."/>
            <person name="Hansen M."/>
            <person name="Howarth C."/>
            <person name="Imamovic A."/>
            <person name="Ireland A."/>
            <person name="Larimer J."/>
            <person name="McCowan C."/>
            <person name="Murphy C."/>
            <person name="Pearson M."/>
            <person name="Poon T.W."/>
            <person name="Priest M."/>
            <person name="Roberts A."/>
            <person name="Saif S."/>
            <person name="Shea T."/>
            <person name="Sisk P."/>
            <person name="Sykes S."/>
            <person name="Wortman J."/>
            <person name="Nusbaum C."/>
            <person name="Birren B."/>
        </authorList>
    </citation>
    <scope>NUCLEOTIDE SEQUENCE [LARGE SCALE GENOMIC DNA]</scope>
    <source>
        <strain evidence="10 11">ACS-093-V-SCH5</strain>
    </source>
</reference>
<protein>
    <submittedName>
        <fullName evidence="10">TQXA domain-containing protein</fullName>
    </submittedName>
</protein>
<keyword evidence="6" id="KW-0472">Membrane</keyword>
<dbReference type="InterPro" id="IPR013552">
    <property type="entry name" value="Thioester_dom"/>
</dbReference>
<evidence type="ECO:0000256" key="7">
    <source>
        <dbReference type="SAM" id="SignalP"/>
    </source>
</evidence>
<dbReference type="Pfam" id="PF00746">
    <property type="entry name" value="Gram_pos_anchor"/>
    <property type="match status" value="1"/>
</dbReference>
<keyword evidence="1" id="KW-0134">Cell wall</keyword>
<feature type="signal peptide" evidence="7">
    <location>
        <begin position="1"/>
        <end position="29"/>
    </location>
</feature>
<comment type="caution">
    <text evidence="10">The sequence shown here is derived from an EMBL/GenBank/DDBJ whole genome shotgun (WGS) entry which is preliminary data.</text>
</comment>
<dbReference type="STRING" id="883161.HMPREF9306_01764"/>
<evidence type="ECO:0000256" key="4">
    <source>
        <dbReference type="ARBA" id="ARBA00023088"/>
    </source>
</evidence>
<dbReference type="AlphaFoldDB" id="S2VZE7"/>
<feature type="domain" description="Gram-positive cocci surface proteins LPxTG" evidence="8">
    <location>
        <begin position="336"/>
        <end position="368"/>
    </location>
</feature>
<feature type="domain" description="Thioester" evidence="9">
    <location>
        <begin position="71"/>
        <end position="184"/>
    </location>
</feature>
<evidence type="ECO:0000256" key="1">
    <source>
        <dbReference type="ARBA" id="ARBA00022512"/>
    </source>
</evidence>
<dbReference type="NCBIfam" id="TIGR01167">
    <property type="entry name" value="LPXTG_anchor"/>
    <property type="match status" value="1"/>
</dbReference>
<gene>
    <name evidence="10" type="ORF">HMPREF9306_01764</name>
</gene>
<dbReference type="InterPro" id="IPR019931">
    <property type="entry name" value="LPXTG_anchor"/>
</dbReference>
<feature type="compositionally biased region" description="Pro residues" evidence="5">
    <location>
        <begin position="310"/>
        <end position="329"/>
    </location>
</feature>
<feature type="region of interest" description="Disordered" evidence="5">
    <location>
        <begin position="309"/>
        <end position="343"/>
    </location>
</feature>
<keyword evidence="3 7" id="KW-0732">Signal</keyword>
<dbReference type="RefSeq" id="WP_016456571.1">
    <property type="nucleotide sequence ID" value="NZ_KE150269.1"/>
</dbReference>
<keyword evidence="11" id="KW-1185">Reference proteome</keyword>
<proteinExistence type="predicted"/>
<evidence type="ECO:0000259" key="9">
    <source>
        <dbReference type="Pfam" id="PF08341"/>
    </source>
</evidence>
<dbReference type="Gene3D" id="1.10.150.480">
    <property type="match status" value="1"/>
</dbReference>
<evidence type="ECO:0000256" key="5">
    <source>
        <dbReference type="SAM" id="MobiDB-lite"/>
    </source>
</evidence>
<keyword evidence="2" id="KW-0964">Secreted</keyword>
<evidence type="ECO:0000256" key="3">
    <source>
        <dbReference type="ARBA" id="ARBA00022729"/>
    </source>
</evidence>
<dbReference type="Pfam" id="PF08341">
    <property type="entry name" value="TED"/>
    <property type="match status" value="1"/>
</dbReference>
<dbReference type="Proteomes" id="UP000014417">
    <property type="component" value="Unassembled WGS sequence"/>
</dbReference>
<dbReference type="HOGENOM" id="CLU_046281_0_0_11"/>
<evidence type="ECO:0000256" key="2">
    <source>
        <dbReference type="ARBA" id="ARBA00022525"/>
    </source>
</evidence>
<name>S2VZE7_9ACTN</name>
<keyword evidence="4" id="KW-0572">Peptidoglycan-anchor</keyword>
<evidence type="ECO:0000313" key="10">
    <source>
        <dbReference type="EMBL" id="EPD32196.1"/>
    </source>
</evidence>
<dbReference type="InterPro" id="IPR023849">
    <property type="entry name" value="TQXA_dom"/>
</dbReference>
<dbReference type="EMBL" id="AGZR01000009">
    <property type="protein sequence ID" value="EPD32196.1"/>
    <property type="molecule type" value="Genomic_DNA"/>
</dbReference>
<organism evidence="10 11">
    <name type="scientific">Propionimicrobium lymphophilum ACS-093-V-SCH5</name>
    <dbReference type="NCBI Taxonomy" id="883161"/>
    <lineage>
        <taxon>Bacteria</taxon>
        <taxon>Bacillati</taxon>
        <taxon>Actinomycetota</taxon>
        <taxon>Actinomycetes</taxon>
        <taxon>Propionibacteriales</taxon>
        <taxon>Propionibacteriaceae</taxon>
        <taxon>Propionimicrobium</taxon>
    </lineage>
</organism>
<dbReference type="NCBIfam" id="TIGR03934">
    <property type="entry name" value="TQXA_dom"/>
    <property type="match status" value="1"/>
</dbReference>
<evidence type="ECO:0000259" key="8">
    <source>
        <dbReference type="Pfam" id="PF00746"/>
    </source>
</evidence>